<proteinExistence type="predicted"/>
<dbReference type="SUPFAM" id="SSF50891">
    <property type="entry name" value="Cyclophilin-like"/>
    <property type="match status" value="1"/>
</dbReference>
<name>A0A934TZD2_9FIRM</name>
<dbReference type="Proteomes" id="UP000633365">
    <property type="component" value="Unassembled WGS sequence"/>
</dbReference>
<dbReference type="Pfam" id="PF18050">
    <property type="entry name" value="Cyclophil_like2"/>
    <property type="match status" value="1"/>
</dbReference>
<dbReference type="InterPro" id="IPR041183">
    <property type="entry name" value="Cyclophilin-like"/>
</dbReference>
<protein>
    <recommendedName>
        <fullName evidence="1">Cyclophilin-like domain-containing protein</fullName>
    </recommendedName>
</protein>
<sequence>MLQMKIGETSVQVEWEDNESVQALRELCFGQPLTIRMSMYGSFEQVGAIGEKLPRNDRQTTTSAGDIVLYSGSNIVIFYGSNNWSYTRLDR</sequence>
<dbReference type="AlphaFoldDB" id="A0A934TZD2"/>
<gene>
    <name evidence="2" type="ORF">JKK62_02370</name>
</gene>
<comment type="caution">
    <text evidence="2">The sequence shown here is derived from an EMBL/GenBank/DDBJ whole genome shotgun (WGS) entry which is preliminary data.</text>
</comment>
<feature type="domain" description="Cyclophilin-like" evidence="1">
    <location>
        <begin position="4"/>
        <end position="89"/>
    </location>
</feature>
<keyword evidence="3" id="KW-1185">Reference proteome</keyword>
<dbReference type="EMBL" id="JAEQMG010000035">
    <property type="protein sequence ID" value="MBK6087505.1"/>
    <property type="molecule type" value="Genomic_DNA"/>
</dbReference>
<reference evidence="2" key="1">
    <citation type="submission" date="2021-01" db="EMBL/GenBank/DDBJ databases">
        <title>Genome public.</title>
        <authorList>
            <person name="Liu C."/>
            <person name="Sun Q."/>
        </authorList>
    </citation>
    <scope>NUCLEOTIDE SEQUENCE</scope>
    <source>
        <strain evidence="2">M6</strain>
    </source>
</reference>
<organism evidence="2 3">
    <name type="scientific">Ruminococcus difficilis</name>
    <dbReference type="NCBI Taxonomy" id="2763069"/>
    <lineage>
        <taxon>Bacteria</taxon>
        <taxon>Bacillati</taxon>
        <taxon>Bacillota</taxon>
        <taxon>Clostridia</taxon>
        <taxon>Eubacteriales</taxon>
        <taxon>Oscillospiraceae</taxon>
        <taxon>Ruminococcus</taxon>
    </lineage>
</organism>
<dbReference type="InterPro" id="IPR029000">
    <property type="entry name" value="Cyclophilin-like_dom_sf"/>
</dbReference>
<evidence type="ECO:0000313" key="3">
    <source>
        <dbReference type="Proteomes" id="UP000633365"/>
    </source>
</evidence>
<dbReference type="Gene3D" id="2.40.100.20">
    <property type="match status" value="1"/>
</dbReference>
<evidence type="ECO:0000313" key="2">
    <source>
        <dbReference type="EMBL" id="MBK6087505.1"/>
    </source>
</evidence>
<evidence type="ECO:0000259" key="1">
    <source>
        <dbReference type="Pfam" id="PF18050"/>
    </source>
</evidence>
<accession>A0A934TZD2</accession>